<accession>A0A0N9RT60</accession>
<keyword evidence="2" id="KW-1185">Reference proteome</keyword>
<organism evidence="1 2">
    <name type="scientific">Pseudomonas phage POR1</name>
    <dbReference type="NCBI Taxonomy" id="1718594"/>
    <lineage>
        <taxon>Viruses</taxon>
        <taxon>Duplodnaviria</taxon>
        <taxon>Heunggongvirae</taxon>
        <taxon>Uroviricota</taxon>
        <taxon>Caudoviricetes</taxon>
        <taxon>Porunavirus</taxon>
        <taxon>Porunavirus POR1</taxon>
    </lineage>
</organism>
<sequence length="314" mass="35440">MSQLLFDKSYFFEFIGKNDAFATRVTGLRMAFDIEKNLTEIPNPATFKLWNLSAAKRAQIEDPEIYCSLNAGYGPNPPLIFKGAVIDAYSHPEGPDIVTYLEVRDGFIEWRDEISTVNFSPKESKTKKGVVRNLNATAKNIINYCAKDLKMAVKYDPSVQDFLFKRGFSYYGAAREAISRVCKAAGYIFSIQNGVIYIHSRQWSITDSGILITSDSGMIGSPERLRTTAKQTAKVKDEETGKKVDVKTATPKFDGWRITSLLRPELECGDYFIVKSKMTPFENGKTIRATKVRHSGDTHADDWYTQAEADDRRD</sequence>
<name>A0A0N9RT60_9CAUD</name>
<dbReference type="EMBL" id="KT716399">
    <property type="protein sequence ID" value="ALH46223.1"/>
    <property type="molecule type" value="Genomic_DNA"/>
</dbReference>
<reference evidence="1 2" key="1">
    <citation type="journal article" date="2016" name="Genome Announc.">
        <title>Genome Sequences of Pseudomonas oryzihabitans Phage POR1 and Pseudomonas aeruginosa Phage PAE1.</title>
        <authorList>
            <person name="Dyson Z.A."/>
            <person name="Seviour R.J."/>
            <person name="Tucci J."/>
            <person name="Petrovski S."/>
        </authorList>
    </citation>
    <scope>NUCLEOTIDE SEQUENCE [LARGE SCALE GENOMIC DNA]</scope>
</reference>
<protein>
    <submittedName>
        <fullName evidence="1">Uncharacterized protein</fullName>
    </submittedName>
</protein>
<evidence type="ECO:0000313" key="2">
    <source>
        <dbReference type="Proteomes" id="UP000225954"/>
    </source>
</evidence>
<evidence type="ECO:0000313" key="1">
    <source>
        <dbReference type="EMBL" id="ALH46223.1"/>
    </source>
</evidence>
<proteinExistence type="predicted"/>
<gene>
    <name evidence="1" type="ORF">POR1_18</name>
</gene>
<dbReference type="Proteomes" id="UP000225954">
    <property type="component" value="Segment"/>
</dbReference>